<keyword evidence="4 5" id="KW-0732">Signal</keyword>
<sequence length="442" mass="46639">MMSMAVTLPRPLRALGAAWLLCCGLAPAWAADLTIACGRDAQTTDLCRDAAAAWATRTGHRVLVLGTRPDDAQRLARYQELLEVGAPELDVLEIDALWCGRLAPHLADLRPLLGGAESGFLPPLIRNDTAGGRLVALPWYLELGLLYYRSDLLARYQLPIPRTWAELAETALRLQEAQRLLGNPGFWGFVWAGGEDEALTATALEWIASQGGGTLVEPDGRVSVNNPRAQFALQRAADWVRGITPEAALHATPPDNLAAFGAGQVAFMRHWSGAWTTLQGVATPVADRFAVAPLPQGEGGGARPPALAAGAALGPAATLGGGQLAVSRYSHHTPQAADLVLYLTGAAVQRQRALAAGFNPTRADLYTDPDLLDARPHLSDLAGALPGLVARPSTATGRQYPQVSAAFAAAVRAVLSGRQTPDAALAGLARRLNDLSRDGSAW</sequence>
<accession>A0A2K8U2D9</accession>
<evidence type="ECO:0000256" key="3">
    <source>
        <dbReference type="ARBA" id="ARBA00022448"/>
    </source>
</evidence>
<evidence type="ECO:0000256" key="2">
    <source>
        <dbReference type="ARBA" id="ARBA00008520"/>
    </source>
</evidence>
<dbReference type="InterPro" id="IPR050490">
    <property type="entry name" value="Bact_solute-bd_prot1"/>
</dbReference>
<keyword evidence="7" id="KW-1185">Reference proteome</keyword>
<reference evidence="6 7" key="1">
    <citation type="submission" date="2017-03" db="EMBL/GenBank/DDBJ databases">
        <title>Complete genome sequence of Candidatus 'Thiodictyon syntrophicum' sp. nov. strain Cad16T, a photolithoautotroph purple sulfur bacterium isolated from an alpine meromictic lake.</title>
        <authorList>
            <person name="Luedin S.M."/>
            <person name="Pothier J.F."/>
            <person name="Danza F."/>
            <person name="Storelli N."/>
            <person name="Wittwer M."/>
            <person name="Tonolla M."/>
        </authorList>
    </citation>
    <scope>NUCLEOTIDE SEQUENCE [LARGE SCALE GENOMIC DNA]</scope>
    <source>
        <strain evidence="6 7">Cad16T</strain>
    </source>
</reference>
<dbReference type="GO" id="GO:0042597">
    <property type="term" value="C:periplasmic space"/>
    <property type="evidence" value="ECO:0007669"/>
    <property type="project" value="UniProtKB-SubCell"/>
</dbReference>
<evidence type="ECO:0000256" key="4">
    <source>
        <dbReference type="ARBA" id="ARBA00022729"/>
    </source>
</evidence>
<dbReference type="PANTHER" id="PTHR43649">
    <property type="entry name" value="ARABINOSE-BINDING PROTEIN-RELATED"/>
    <property type="match status" value="1"/>
</dbReference>
<feature type="signal peptide" evidence="5">
    <location>
        <begin position="1"/>
        <end position="30"/>
    </location>
</feature>
<comment type="similarity">
    <text evidence="2">Belongs to the bacterial solute-binding protein 1 family.</text>
</comment>
<dbReference type="InterPro" id="IPR006059">
    <property type="entry name" value="SBP"/>
</dbReference>
<comment type="subcellular location">
    <subcellularLocation>
        <location evidence="1">Periplasm</location>
    </subcellularLocation>
</comment>
<dbReference type="Pfam" id="PF01547">
    <property type="entry name" value="SBP_bac_1"/>
    <property type="match status" value="1"/>
</dbReference>
<name>A0A2K8U2D9_9GAMM</name>
<organism evidence="6 7">
    <name type="scientific">Candidatus Thiodictyon syntrophicum</name>
    <dbReference type="NCBI Taxonomy" id="1166950"/>
    <lineage>
        <taxon>Bacteria</taxon>
        <taxon>Pseudomonadati</taxon>
        <taxon>Pseudomonadota</taxon>
        <taxon>Gammaproteobacteria</taxon>
        <taxon>Chromatiales</taxon>
        <taxon>Chromatiaceae</taxon>
        <taxon>Thiodictyon</taxon>
    </lineage>
</organism>
<evidence type="ECO:0008006" key="8">
    <source>
        <dbReference type="Google" id="ProtNLM"/>
    </source>
</evidence>
<feature type="chain" id="PRO_5014843150" description="ABC transporter substrate-binding protein" evidence="5">
    <location>
        <begin position="31"/>
        <end position="442"/>
    </location>
</feature>
<evidence type="ECO:0000313" key="6">
    <source>
        <dbReference type="EMBL" id="AUB79744.1"/>
    </source>
</evidence>
<evidence type="ECO:0000256" key="5">
    <source>
        <dbReference type="SAM" id="SignalP"/>
    </source>
</evidence>
<dbReference type="KEGG" id="tsy:THSYN_01415"/>
<protein>
    <recommendedName>
        <fullName evidence="8">ABC transporter substrate-binding protein</fullName>
    </recommendedName>
</protein>
<dbReference type="PANTHER" id="PTHR43649:SF34">
    <property type="entry name" value="ABC TRANSPORTER PERIPLASMIC-BINDING PROTEIN YCJN-RELATED"/>
    <property type="match status" value="1"/>
</dbReference>
<gene>
    <name evidence="6" type="ORF">THSYN_01415</name>
</gene>
<dbReference type="EMBL" id="CP020370">
    <property type="protein sequence ID" value="AUB79744.1"/>
    <property type="molecule type" value="Genomic_DNA"/>
</dbReference>
<dbReference type="Proteomes" id="UP000232638">
    <property type="component" value="Chromosome"/>
</dbReference>
<proteinExistence type="inferred from homology"/>
<dbReference type="AlphaFoldDB" id="A0A2K8U2D9"/>
<evidence type="ECO:0000256" key="1">
    <source>
        <dbReference type="ARBA" id="ARBA00004418"/>
    </source>
</evidence>
<dbReference type="Gene3D" id="3.40.190.10">
    <property type="entry name" value="Periplasmic binding protein-like II"/>
    <property type="match status" value="2"/>
</dbReference>
<keyword evidence="3" id="KW-0813">Transport</keyword>
<evidence type="ECO:0000313" key="7">
    <source>
        <dbReference type="Proteomes" id="UP000232638"/>
    </source>
</evidence>
<dbReference type="SUPFAM" id="SSF53850">
    <property type="entry name" value="Periplasmic binding protein-like II"/>
    <property type="match status" value="1"/>
</dbReference>